<dbReference type="Proteomes" id="UP000294746">
    <property type="component" value="Unassembled WGS sequence"/>
</dbReference>
<name>A0A4R2RQY3_9BACL</name>
<protein>
    <submittedName>
        <fullName evidence="1">Uncharacterized protein</fullName>
    </submittedName>
</protein>
<organism evidence="1 2">
    <name type="scientific">Baia soyae</name>
    <dbReference type="NCBI Taxonomy" id="1544746"/>
    <lineage>
        <taxon>Bacteria</taxon>
        <taxon>Bacillati</taxon>
        <taxon>Bacillota</taxon>
        <taxon>Bacilli</taxon>
        <taxon>Bacillales</taxon>
        <taxon>Thermoactinomycetaceae</taxon>
        <taxon>Baia</taxon>
    </lineage>
</organism>
<evidence type="ECO:0000313" key="2">
    <source>
        <dbReference type="Proteomes" id="UP000294746"/>
    </source>
</evidence>
<sequence length="97" mass="11460">MRKFELSVFGSWTLKKFASKRKLELWADQQCIGAIKLYNVIARGTHYSGKIEVITDLDLSSFFQKHRHSYIKRNYTDNGKYTEERTPVYISPSVFIY</sequence>
<reference evidence="1 2" key="1">
    <citation type="submission" date="2019-03" db="EMBL/GenBank/DDBJ databases">
        <title>Genomic Encyclopedia of Type Strains, Phase IV (KMG-IV): sequencing the most valuable type-strain genomes for metagenomic binning, comparative biology and taxonomic classification.</title>
        <authorList>
            <person name="Goeker M."/>
        </authorList>
    </citation>
    <scope>NUCLEOTIDE SEQUENCE [LARGE SCALE GENOMIC DNA]</scope>
    <source>
        <strain evidence="1 2">DSM 46831</strain>
    </source>
</reference>
<accession>A0A4R2RQY3</accession>
<dbReference type="AlphaFoldDB" id="A0A4R2RQY3"/>
<evidence type="ECO:0000313" key="1">
    <source>
        <dbReference type="EMBL" id="TCP65538.1"/>
    </source>
</evidence>
<dbReference type="OrthoDB" id="2988829at2"/>
<dbReference type="EMBL" id="SLXV01000032">
    <property type="protein sequence ID" value="TCP65538.1"/>
    <property type="molecule type" value="Genomic_DNA"/>
</dbReference>
<gene>
    <name evidence="1" type="ORF">EDD57_13219</name>
</gene>
<proteinExistence type="predicted"/>
<dbReference type="RefSeq" id="WP_093293787.1">
    <property type="nucleotide sequence ID" value="NZ_SLXV01000032.1"/>
</dbReference>
<comment type="caution">
    <text evidence="1">The sequence shown here is derived from an EMBL/GenBank/DDBJ whole genome shotgun (WGS) entry which is preliminary data.</text>
</comment>
<keyword evidence="2" id="KW-1185">Reference proteome</keyword>